<accession>G0VAA4</accession>
<evidence type="ECO:0000259" key="11">
    <source>
        <dbReference type="Pfam" id="PF25577"/>
    </source>
</evidence>
<evidence type="ECO:0000256" key="1">
    <source>
        <dbReference type="ARBA" id="ARBA00004123"/>
    </source>
</evidence>
<dbReference type="CDD" id="cd09839">
    <property type="entry name" value="M1_like_TAF2"/>
    <property type="match status" value="1"/>
</dbReference>
<evidence type="ECO:0000256" key="9">
    <source>
        <dbReference type="SAM" id="Coils"/>
    </source>
</evidence>
<dbReference type="EMBL" id="HE576753">
    <property type="protein sequence ID" value="CCC68834.1"/>
    <property type="molecule type" value="Genomic_DNA"/>
</dbReference>
<gene>
    <name evidence="12" type="primary">NCAS0B07500</name>
    <name evidence="12" type="ordered locus">NCAS_0B07500</name>
</gene>
<reference key="2">
    <citation type="submission" date="2011-08" db="EMBL/GenBank/DDBJ databases">
        <title>Genome sequence of Naumovozyma castellii.</title>
        <authorList>
            <person name="Gordon J.L."/>
            <person name="Armisen D."/>
            <person name="Proux-Wera E."/>
            <person name="OhEigeartaigh S.S."/>
            <person name="Byrne K.P."/>
            <person name="Wolfe K.H."/>
        </authorList>
    </citation>
    <scope>NUCLEOTIDE SEQUENCE</scope>
    <source>
        <strain>Type strain:CBS 4309</strain>
    </source>
</reference>
<dbReference type="Gene3D" id="1.10.390.10">
    <property type="entry name" value="Neutral Protease Domain 2"/>
    <property type="match status" value="1"/>
</dbReference>
<comment type="similarity">
    <text evidence="2">Belongs to the TAF2 family.</text>
</comment>
<dbReference type="InterPro" id="IPR057991">
    <property type="entry name" value="TPR_TAF2_C"/>
</dbReference>
<feature type="coiled-coil region" evidence="9">
    <location>
        <begin position="1035"/>
        <end position="1062"/>
    </location>
</feature>
<dbReference type="InterPro" id="IPR037813">
    <property type="entry name" value="TAF2"/>
</dbReference>
<feature type="domain" description="Transcription initiation factor TFIID subunit 2 TPR repeats" evidence="11">
    <location>
        <begin position="788"/>
        <end position="934"/>
    </location>
</feature>
<dbReference type="OMA" id="TDLFMKK"/>
<dbReference type="OrthoDB" id="308861at2759"/>
<dbReference type="GO" id="GO:0000976">
    <property type="term" value="F:transcription cis-regulatory region binding"/>
    <property type="evidence" value="ECO:0007669"/>
    <property type="project" value="TreeGrafter"/>
</dbReference>
<dbReference type="InParanoid" id="G0VAA4"/>
<dbReference type="GO" id="GO:0005669">
    <property type="term" value="C:transcription factor TFIID complex"/>
    <property type="evidence" value="ECO:0007669"/>
    <property type="project" value="InterPro"/>
</dbReference>
<dbReference type="GeneID" id="96902391"/>
<evidence type="ECO:0000256" key="5">
    <source>
        <dbReference type="ARBA" id="ARBA00023163"/>
    </source>
</evidence>
<organism evidence="12 13">
    <name type="scientific">Naumovozyma castellii</name>
    <name type="common">Yeast</name>
    <name type="synonym">Saccharomyces castellii</name>
    <dbReference type="NCBI Taxonomy" id="27288"/>
    <lineage>
        <taxon>Eukaryota</taxon>
        <taxon>Fungi</taxon>
        <taxon>Dikarya</taxon>
        <taxon>Ascomycota</taxon>
        <taxon>Saccharomycotina</taxon>
        <taxon>Saccharomycetes</taxon>
        <taxon>Saccharomycetales</taxon>
        <taxon>Saccharomycetaceae</taxon>
        <taxon>Naumovozyma</taxon>
    </lineage>
</organism>
<keyword evidence="5" id="KW-0804">Transcription</keyword>
<evidence type="ECO:0000313" key="13">
    <source>
        <dbReference type="Proteomes" id="UP000001640"/>
    </source>
</evidence>
<dbReference type="RefSeq" id="XP_003675205.1">
    <property type="nucleotide sequence ID" value="XM_003675157.1"/>
</dbReference>
<feature type="domain" description="Transcription initiation factor TFIID subunit 2 Ig-like" evidence="10">
    <location>
        <begin position="634"/>
        <end position="787"/>
    </location>
</feature>
<evidence type="ECO:0000256" key="4">
    <source>
        <dbReference type="ARBA" id="ARBA00023015"/>
    </source>
</evidence>
<dbReference type="GO" id="GO:0016251">
    <property type="term" value="F:RNA polymerase II general transcription initiation factor activity"/>
    <property type="evidence" value="ECO:0007669"/>
    <property type="project" value="TreeGrafter"/>
</dbReference>
<evidence type="ECO:0000256" key="8">
    <source>
        <dbReference type="ARBA" id="ARBA00076306"/>
    </source>
</evidence>
<dbReference type="InterPro" id="IPR042097">
    <property type="entry name" value="Aminopeptidase_N-like_N_sf"/>
</dbReference>
<dbReference type="FunCoup" id="G0VAA4">
    <property type="interactions" value="727"/>
</dbReference>
<dbReference type="eggNOG" id="KOG1932">
    <property type="taxonomic scope" value="Eukaryota"/>
</dbReference>
<sequence length="1212" mass="139284">MLQNFQCSGSDYTEVDTVLIHRSLFVQSGLRTYVEEMFVITVTDPIKISRALILRLLKYFRYLYVYSNEEDIGNTRLRTGDCVIVMSRVFKIANQKISLDVDFENERVNGIAEIVLIPLIQNIEYITLDCNGLNVKDVWVENRRCDDYIHEEPSHVFGEEFTVENSHLMRGRFADLVETPSERIKSQLTIKVPSSLRITLQDTSSISNYTPITPSLRGTPSAFQEGLVYTPITIMIEYEVNNVNGIKFDTFEEDRNLWNAYTTNTELCASAPYWMPCVNSLDEKSTWELEFSVPRTIKDIGRSGILAKKEDDETELQATSPDIVICCSEFTTMKESMHPTDLSKKIISFQIFNPVAPHHIGWTVGAFSVINLPMESLSSGELVPVNIYTLRALDRNNEDENEIEEIVLNSTLVCHSIMDFYSKEFGSYPFTSYSIAFLPTVIKTMDFAGVTIMNSRNLYPTNQIEPVFDTTDELAWAIANQWSGVNITPLDLNDIWCCVGMAGYMVLMFIKHFLGNNELKYRLKINCEAIVERDHDMPPIGYSFVNGSYPISTVSGDLNFVKLKAPMVFYILDRRMTKTERSFGMSRVLPKIFLQAMSGDLPNNTLTASHFQHVCERVNKSRLGSFFQEWIYGSGVPVFRVTQRFNRKRMVVEMGIRQVDEEDHAILGKDGFFNSALRYLQNDTLNKTNVFTGSMTIRIHEADGTPYEHIVEIKDVFTKIEIQYNTKYRKMKKDTEGPRLGNVSFEGLTDISQTSDGKELQMQNEGFEWIRIDSDFEWLGKFHLNQPDYMYAAQLQQDGDVEAQVDALRYYEDVGVESDVYCSILTRTILDEKYFYGVRVEACKTLACSVKGAGYLVRIFKALFCLPGCDIPKNNDFTNFTTYFLQKGIVESLGTIDDENIQKFLLSILEYNSNDENKYDDTEYLILLLNAVKDKRDIVARLVNMEKWVPSYHDKLNIALQRLGAQDIATTTRNGHQDAIIFSHYKLLCDGGLKNKDILKYYFESVLFEPDQFIRFSLLEQLIAAINLVINKGLGEHYNEDIQFMEDALSDIEDEITERKERNMRSTIIGLITILRNEFKDYQPLKDILRQVVEVSNCTTYQKRIMFDVMRVLYSLTDKFIIKLPMPRDTRLVAKRRGKSVVIKRQGLMKLHIKAESKIKIKKQKTGTLPIRFAKIALRFNKSVTISSTPFSKNVSIKKVDGKSFIVGIKRR</sequence>
<dbReference type="AlphaFoldDB" id="G0VAA4"/>
<reference evidence="12 13" key="1">
    <citation type="journal article" date="2011" name="Proc. Natl. Acad. Sci. U.S.A.">
        <title>Evolutionary erosion of yeast sex chromosomes by mating-type switching accidents.</title>
        <authorList>
            <person name="Gordon J.L."/>
            <person name="Armisen D."/>
            <person name="Proux-Wera E."/>
            <person name="Oheigeartaigh S.S."/>
            <person name="Byrne K.P."/>
            <person name="Wolfe K.H."/>
        </authorList>
    </citation>
    <scope>NUCLEOTIDE SEQUENCE [LARGE SCALE GENOMIC DNA]</scope>
    <source>
        <strain evidence="13">ATCC 76901 / BCRC 22586 / CBS 4309 / NBRC 1992 / NRRL Y-12630</strain>
    </source>
</reference>
<evidence type="ECO:0000313" key="12">
    <source>
        <dbReference type="EMBL" id="CCC68834.1"/>
    </source>
</evidence>
<evidence type="ECO:0000256" key="7">
    <source>
        <dbReference type="ARBA" id="ARBA00025346"/>
    </source>
</evidence>
<keyword evidence="4" id="KW-0805">Transcription regulation</keyword>
<dbReference type="PANTHER" id="PTHR15137">
    <property type="entry name" value="TRANSCRIPTION INITIATION FACTOR TFIID"/>
    <property type="match status" value="1"/>
</dbReference>
<dbReference type="GO" id="GO:0003682">
    <property type="term" value="F:chromatin binding"/>
    <property type="evidence" value="ECO:0007669"/>
    <property type="project" value="TreeGrafter"/>
</dbReference>
<dbReference type="Pfam" id="PF25577">
    <property type="entry name" value="TPR_TAF2_C"/>
    <property type="match status" value="1"/>
</dbReference>
<keyword evidence="13" id="KW-1185">Reference proteome</keyword>
<keyword evidence="6" id="KW-0539">Nucleus</keyword>
<keyword evidence="9" id="KW-0175">Coiled coil</keyword>
<dbReference type="InterPro" id="IPR027268">
    <property type="entry name" value="Peptidase_M4/M1_CTD_sf"/>
</dbReference>
<name>G0VAA4_NAUCA</name>
<evidence type="ECO:0000256" key="2">
    <source>
        <dbReference type="ARBA" id="ARBA00010937"/>
    </source>
</evidence>
<dbReference type="Proteomes" id="UP000001640">
    <property type="component" value="Chromosome 2"/>
</dbReference>
<dbReference type="HOGENOM" id="CLU_002317_2_0_1"/>
<dbReference type="SUPFAM" id="SSF63737">
    <property type="entry name" value="Leukotriene A4 hydrolase N-terminal domain"/>
    <property type="match status" value="1"/>
</dbReference>
<dbReference type="PANTHER" id="PTHR15137:SF9">
    <property type="entry name" value="TRANSCRIPTION INITIATION FACTOR TFIID SUBUNIT 2"/>
    <property type="match status" value="1"/>
</dbReference>
<dbReference type="KEGG" id="ncs:NCAS_0B07500"/>
<dbReference type="FunFam" id="1.10.390.10:FF:000011">
    <property type="entry name" value="Transcription initiation factor TFIID subunit"/>
    <property type="match status" value="1"/>
</dbReference>
<dbReference type="STRING" id="1064592.G0VAA4"/>
<protein>
    <recommendedName>
        <fullName evidence="3">Transcription initiation factor TFIID subunit 2</fullName>
    </recommendedName>
    <alternativeName>
        <fullName evidence="8">TBP-associated factor 2</fullName>
    </alternativeName>
</protein>
<evidence type="ECO:0000256" key="3">
    <source>
        <dbReference type="ARBA" id="ARBA00017363"/>
    </source>
</evidence>
<dbReference type="SUPFAM" id="SSF55486">
    <property type="entry name" value="Metalloproteases ('zincins'), catalytic domain"/>
    <property type="match status" value="1"/>
</dbReference>
<comment type="subcellular location">
    <subcellularLocation>
        <location evidence="1">Nucleus</location>
    </subcellularLocation>
</comment>
<dbReference type="GO" id="GO:0006367">
    <property type="term" value="P:transcription initiation at RNA polymerase II promoter"/>
    <property type="evidence" value="ECO:0007669"/>
    <property type="project" value="TreeGrafter"/>
</dbReference>
<comment type="function">
    <text evidence="7">Functions as a component of the DNA-binding general transcription factor complex TFIID. Binding of TFIID to a promoter (with or without TATA element) is the initial step in pre-initiation complex (PIC) formation. TFIID plays a key role in the regulation of gene expression by RNA polymerase II through different activities such as transcription activator interaction, core promoter recognition and selectivity, TFIIA and TFIIB interaction, chromatin modification (histone acetylation by TAF1), facilitation of DNA opening and initiation of transcription.</text>
</comment>
<proteinExistence type="inferred from homology"/>
<dbReference type="Pfam" id="PF25316">
    <property type="entry name" value="TAF2_3rd"/>
    <property type="match status" value="1"/>
</dbReference>
<dbReference type="InterPro" id="IPR057345">
    <property type="entry name" value="Ig-like_TAF2"/>
</dbReference>
<evidence type="ECO:0000256" key="6">
    <source>
        <dbReference type="ARBA" id="ARBA00023242"/>
    </source>
</evidence>
<dbReference type="Gene3D" id="2.60.40.1730">
    <property type="entry name" value="tricorn interacting facor f3 domain"/>
    <property type="match status" value="1"/>
</dbReference>
<evidence type="ECO:0000259" key="10">
    <source>
        <dbReference type="Pfam" id="PF25316"/>
    </source>
</evidence>